<evidence type="ECO:0000313" key="1">
    <source>
        <dbReference type="EMBL" id="VYS93784.1"/>
    </source>
</evidence>
<protein>
    <submittedName>
        <fullName evidence="1">Uncharacterized protein</fullName>
    </submittedName>
</protein>
<dbReference type="AlphaFoldDB" id="A0A6N2SL04"/>
<sequence>MDCAKMMKDSREIIVFAHEIDDRSKKHVPWGARFKCPYCDRPVDLAALDSKKVRTYFKHHRNDDLAKFCDEYVSGSGSESLLARNPVIPIFLEREGGSANRYVLKAGLCGIGQRLRDDLRKTVEAYMSVNGRAYSLWQMAAESLKAPIRKLLTLELSKVVTVTASESILSRIGTVEDCRTGMVFTSNYDGIPTDHAVHIGVRIRHGNDVYAGRHYCLVLDSGEPKLTQSVVKSFDTAKKIGSLAANNRFTVWLVSVSTSSSKRDDAANMFASFGCRLTDEEKTVDLLWPPSLTSNGMDQPLFESTPVIYHEPEGNARPEDAGMVRIMHPAATYGLGDDYISPFGYIGTGKNEYIYELDTGFLVSRPDEFHTWRTIIRDRIDWSAFATSGYDESSVSLTSGDKPILTGSFPVDVEIRSRTGKIWSESLFKSERTLPARRKDLVLIRAAKGAFPKTFLLRFNDVGKAEESAARSTAKTDTRLLLRKTNLGTSIAMKRTGIKVGKTNTSRSETVVRARRGE</sequence>
<organism evidence="1">
    <name type="scientific">Bifidobacterium dentium</name>
    <dbReference type="NCBI Taxonomy" id="1689"/>
    <lineage>
        <taxon>Bacteria</taxon>
        <taxon>Bacillati</taxon>
        <taxon>Actinomycetota</taxon>
        <taxon>Actinomycetes</taxon>
        <taxon>Bifidobacteriales</taxon>
        <taxon>Bifidobacteriaceae</taxon>
        <taxon>Bifidobacterium</taxon>
    </lineage>
</organism>
<accession>A0A6N2SL04</accession>
<proteinExistence type="predicted"/>
<reference evidence="1" key="1">
    <citation type="submission" date="2019-11" db="EMBL/GenBank/DDBJ databases">
        <authorList>
            <person name="Feng L."/>
        </authorList>
    </citation>
    <scope>NUCLEOTIDE SEQUENCE</scope>
    <source>
        <strain evidence="1">BdentiumLFYP24</strain>
    </source>
</reference>
<gene>
    <name evidence="1" type="ORF">BDLFYP24_01560</name>
</gene>
<name>A0A6N2SL04_9BIFI</name>
<dbReference type="EMBL" id="CACRSP010000003">
    <property type="protein sequence ID" value="VYS93784.1"/>
    <property type="molecule type" value="Genomic_DNA"/>
</dbReference>